<evidence type="ECO:0000313" key="1">
    <source>
        <dbReference type="EMBL" id="EOB12785.1"/>
    </source>
</evidence>
<proteinExistence type="predicted"/>
<dbReference type="EMBL" id="KB909274">
    <property type="protein sequence ID" value="EOB12785.1"/>
    <property type="molecule type" value="Genomic_DNA"/>
</dbReference>
<name>R0MF70_NOSB1</name>
<accession>R0MF70</accession>
<dbReference type="Proteomes" id="UP000016927">
    <property type="component" value="Unassembled WGS sequence"/>
</dbReference>
<dbReference type="AlphaFoldDB" id="R0MF70"/>
<keyword evidence="2" id="KW-1185">Reference proteome</keyword>
<reference evidence="1 2" key="1">
    <citation type="journal article" date="2013" name="BMC Genomics">
        <title>Comparative genomics of parasitic silkworm microsporidia reveal an association between genome expansion and host adaptation.</title>
        <authorList>
            <person name="Pan G."/>
            <person name="Xu J."/>
            <person name="Li T."/>
            <person name="Xia Q."/>
            <person name="Liu S.L."/>
            <person name="Zhang G."/>
            <person name="Li S."/>
            <person name="Li C."/>
            <person name="Liu H."/>
            <person name="Yang L."/>
            <person name="Liu T."/>
            <person name="Zhang X."/>
            <person name="Wu Z."/>
            <person name="Fan W."/>
            <person name="Dang X."/>
            <person name="Xiang H."/>
            <person name="Tao M."/>
            <person name="Li Y."/>
            <person name="Hu J."/>
            <person name="Li Z."/>
            <person name="Lin L."/>
            <person name="Luo J."/>
            <person name="Geng L."/>
            <person name="Wang L."/>
            <person name="Long M."/>
            <person name="Wan Y."/>
            <person name="He N."/>
            <person name="Zhang Z."/>
            <person name="Lu C."/>
            <person name="Keeling P.J."/>
            <person name="Wang J."/>
            <person name="Xiang Z."/>
            <person name="Zhou Z."/>
        </authorList>
    </citation>
    <scope>NUCLEOTIDE SEQUENCE [LARGE SCALE GENOMIC DNA]</scope>
    <source>
        <strain evidence="2">CQ1 / CVCC 102059</strain>
    </source>
</reference>
<gene>
    <name evidence="1" type="ORF">NBO_366g0008</name>
</gene>
<sequence>MEVNRISNNSQNSSNLIEIPEREYSFSRMLDLFKRKESINVKDADKKQTVIKVNKKQEVTDDKQTVIDINKNQKGKVVDDKPVIIKENKKQEAKDYNQVVINRDNKQEDNVVKQTNSPKTFNLAKNETNDPNRYKPADKLSDDQFLREMFGGLAQELEGFGPACREFIPIFKELSSSPEEKKPEPEEVNVLQEDSLPIINEQGNQPDKEAYMFTFRVIKNFWADKCKK</sequence>
<protein>
    <submittedName>
        <fullName evidence="1">Uncharacterized protein</fullName>
    </submittedName>
</protein>
<dbReference type="HOGENOM" id="CLU_1215099_0_0_1"/>
<organism evidence="1 2">
    <name type="scientific">Nosema bombycis (strain CQ1 / CVCC 102059)</name>
    <name type="common">Microsporidian parasite</name>
    <name type="synonym">Pebrine of silkworm</name>
    <dbReference type="NCBI Taxonomy" id="578461"/>
    <lineage>
        <taxon>Eukaryota</taxon>
        <taxon>Fungi</taxon>
        <taxon>Fungi incertae sedis</taxon>
        <taxon>Microsporidia</taxon>
        <taxon>Nosematidae</taxon>
        <taxon>Nosema</taxon>
    </lineage>
</organism>
<evidence type="ECO:0000313" key="2">
    <source>
        <dbReference type="Proteomes" id="UP000016927"/>
    </source>
</evidence>
<dbReference type="VEuPathDB" id="MicrosporidiaDB:NBO_366g0008"/>